<accession>A0A6J7Q8R1</accession>
<organism evidence="2">
    <name type="scientific">freshwater metagenome</name>
    <dbReference type="NCBI Taxonomy" id="449393"/>
    <lineage>
        <taxon>unclassified sequences</taxon>
        <taxon>metagenomes</taxon>
        <taxon>ecological metagenomes</taxon>
    </lineage>
</organism>
<proteinExistence type="predicted"/>
<feature type="compositionally biased region" description="Gly residues" evidence="1">
    <location>
        <begin position="490"/>
        <end position="501"/>
    </location>
</feature>
<dbReference type="EMBL" id="CAFBOZ010000198">
    <property type="protein sequence ID" value="CAB5013305.1"/>
    <property type="molecule type" value="Genomic_DNA"/>
</dbReference>
<evidence type="ECO:0000256" key="1">
    <source>
        <dbReference type="SAM" id="MobiDB-lite"/>
    </source>
</evidence>
<name>A0A6J7Q8R1_9ZZZZ</name>
<reference evidence="2" key="1">
    <citation type="submission" date="2020-05" db="EMBL/GenBank/DDBJ databases">
        <authorList>
            <person name="Chiriac C."/>
            <person name="Salcher M."/>
            <person name="Ghai R."/>
            <person name="Kavagutti S V."/>
        </authorList>
    </citation>
    <scope>NUCLEOTIDE SEQUENCE</scope>
</reference>
<evidence type="ECO:0000313" key="2">
    <source>
        <dbReference type="EMBL" id="CAB5013305.1"/>
    </source>
</evidence>
<dbReference type="AlphaFoldDB" id="A0A6J7Q8R1"/>
<protein>
    <submittedName>
        <fullName evidence="2">Unannotated protein</fullName>
    </submittedName>
</protein>
<gene>
    <name evidence="2" type="ORF">UFOPK3992_01332</name>
</gene>
<feature type="region of interest" description="Disordered" evidence="1">
    <location>
        <begin position="465"/>
        <end position="518"/>
    </location>
</feature>
<sequence>MRDHRLDAVGLVDGRVRGTEERHRVEALEDVVVGHEVDGIGRVPRLGHLAEEEARQVATHQASHLRVSLGQLAAQLRLVEAGEAQHRGQQVGVAGEDVGLLVPTEQLGVVEDHGHAHGLVVRVVPLLEHATVRAEHLAVVRHVDHDRVAVHALVSGERADHAGDVLVDLLLQLVVEAVVGERVVVRLEAEGVLAHEAGLGRGLGAQVLGVRLVVHRGEQIVRHVRALQLLGEVERARRAGQVSGHREVAPQGDVVWVHERRHQQPRLGRLAQALELLDIPVGEHGVAAHAVGARRAGVEGVTSVRLRTDEAGEAVLLEDSGLHVDALEVRVGHAGAGVRRHRVVRAGLKEVDFGDVPLALPQGFVAGRAEPVAQRGHRPWLQPVEVRLHSGLCRPRGLRHPVQRGVLAGVHRRARGLAGDRHRVVLGELHRVAPQEILRRQVDSAPGLELLALVHGRRALLVHHDDQEVGPAAKTSARAERRGHGSSRGASGGSGGTGRGHASGPRSGEELAAAQPAR</sequence>